<comment type="caution">
    <text evidence="4">The sequence shown here is derived from an EMBL/GenBank/DDBJ whole genome shotgun (WGS) entry which is preliminary data.</text>
</comment>
<dbReference type="Pfam" id="PF01476">
    <property type="entry name" value="LysM"/>
    <property type="match status" value="1"/>
</dbReference>
<keyword evidence="1" id="KW-0175">Coiled coil</keyword>
<organism evidence="4 5">
    <name type="scientific">Psychroserpens algicola</name>
    <dbReference type="NCBI Taxonomy" id="1719034"/>
    <lineage>
        <taxon>Bacteria</taxon>
        <taxon>Pseudomonadati</taxon>
        <taxon>Bacteroidota</taxon>
        <taxon>Flavobacteriia</taxon>
        <taxon>Flavobacteriales</taxon>
        <taxon>Flavobacteriaceae</taxon>
        <taxon>Psychroserpens</taxon>
    </lineage>
</organism>
<feature type="domain" description="LysM" evidence="3">
    <location>
        <begin position="116"/>
        <end position="165"/>
    </location>
</feature>
<protein>
    <submittedName>
        <fullName evidence="4">Peptidoglycan-binding protein LysM</fullName>
    </submittedName>
</protein>
<dbReference type="Proteomes" id="UP001203687">
    <property type="component" value="Unassembled WGS sequence"/>
</dbReference>
<dbReference type="SUPFAM" id="SSF54106">
    <property type="entry name" value="LysM domain"/>
    <property type="match status" value="1"/>
</dbReference>
<evidence type="ECO:0000259" key="2">
    <source>
        <dbReference type="PROSITE" id="PS50914"/>
    </source>
</evidence>
<dbReference type="PANTHER" id="PTHR34700:SF8">
    <property type="entry name" value="POTASSIUM BINDING PROTEIN KBP"/>
    <property type="match status" value="1"/>
</dbReference>
<reference evidence="4" key="1">
    <citation type="submission" date="2022-04" db="EMBL/GenBank/DDBJ databases">
        <authorList>
            <person name="Ren T."/>
        </authorList>
    </citation>
    <scope>NUCLEOTIDE SEQUENCE</scope>
    <source>
        <strain evidence="4">F63249</strain>
    </source>
</reference>
<dbReference type="SMART" id="SM00257">
    <property type="entry name" value="LysM"/>
    <property type="match status" value="1"/>
</dbReference>
<evidence type="ECO:0000313" key="5">
    <source>
        <dbReference type="Proteomes" id="UP001203687"/>
    </source>
</evidence>
<keyword evidence="5" id="KW-1185">Reference proteome</keyword>
<dbReference type="RefSeq" id="WP_204344707.1">
    <property type="nucleotide sequence ID" value="NZ_JACNMJ010000001.1"/>
</dbReference>
<accession>A0ABT0H798</accession>
<feature type="coiled-coil region" evidence="1">
    <location>
        <begin position="22"/>
        <end position="68"/>
    </location>
</feature>
<dbReference type="NCBIfam" id="NF008399">
    <property type="entry name" value="PRK11198.1"/>
    <property type="match status" value="1"/>
</dbReference>
<evidence type="ECO:0000313" key="4">
    <source>
        <dbReference type="EMBL" id="MCK8480231.1"/>
    </source>
</evidence>
<name>A0ABT0H798_9FLAO</name>
<dbReference type="PROSITE" id="PS51782">
    <property type="entry name" value="LYSM"/>
    <property type="match status" value="1"/>
</dbReference>
<dbReference type="EMBL" id="JALPQF010000005">
    <property type="protein sequence ID" value="MCK8480231.1"/>
    <property type="molecule type" value="Genomic_DNA"/>
</dbReference>
<gene>
    <name evidence="4" type="primary">lysM</name>
    <name evidence="4" type="ORF">MUY34_06335</name>
</gene>
<proteinExistence type="predicted"/>
<dbReference type="InterPro" id="IPR036779">
    <property type="entry name" value="LysM_dom_sf"/>
</dbReference>
<dbReference type="InterPro" id="IPR018392">
    <property type="entry name" value="LysM"/>
</dbReference>
<sequence length="169" mass="18603">MGLFSFIKNTGAKVFGIGKTTEEEAAEARAKAKREADAAELRLEEAAARNLEETITDLQLQVEDLNIFVDDDMARISGKAYDQATREKVILVVGNTAGIATVDDNMTVEHVEPEAQFHTVVSGDTLGKIAKHYYGNAMKYPEIFEANKPMLTDPDKIYPGQVLRIPSLD</sequence>
<evidence type="ECO:0000256" key="1">
    <source>
        <dbReference type="SAM" id="Coils"/>
    </source>
</evidence>
<dbReference type="Gene3D" id="3.10.350.10">
    <property type="entry name" value="LysM domain"/>
    <property type="match status" value="1"/>
</dbReference>
<dbReference type="InterPro" id="IPR052196">
    <property type="entry name" value="Bact_Kbp"/>
</dbReference>
<dbReference type="PANTHER" id="PTHR34700">
    <property type="entry name" value="POTASSIUM BINDING PROTEIN KBP"/>
    <property type="match status" value="1"/>
</dbReference>
<evidence type="ECO:0000259" key="3">
    <source>
        <dbReference type="PROSITE" id="PS51782"/>
    </source>
</evidence>
<dbReference type="CDD" id="cd00118">
    <property type="entry name" value="LysM"/>
    <property type="match status" value="1"/>
</dbReference>
<dbReference type="InterPro" id="IPR007055">
    <property type="entry name" value="BON_dom"/>
</dbReference>
<dbReference type="PROSITE" id="PS50914">
    <property type="entry name" value="BON"/>
    <property type="match status" value="1"/>
</dbReference>
<feature type="domain" description="BON" evidence="2">
    <location>
        <begin position="37"/>
        <end position="110"/>
    </location>
</feature>